<protein>
    <submittedName>
        <fullName evidence="1">Haloacid dehalogenase superfamily, subfamily IA, variant 3 with third motif having DD or ED/haloacid dehalogenase superfamily, subfamily IA, variant 1 with third motif having Dx(3-4)D or Dx(3-4)E</fullName>
    </submittedName>
</protein>
<dbReference type="PANTHER" id="PTHR43481:SF4">
    <property type="entry name" value="GLYCEROL-1-PHOSPHATE PHOSPHOHYDROLASE 1-RELATED"/>
    <property type="match status" value="1"/>
</dbReference>
<dbReference type="NCBIfam" id="TIGR01549">
    <property type="entry name" value="HAD-SF-IA-v1"/>
    <property type="match status" value="1"/>
</dbReference>
<dbReference type="EMBL" id="FQUC01000004">
    <property type="protein sequence ID" value="SHF16034.1"/>
    <property type="molecule type" value="Genomic_DNA"/>
</dbReference>
<evidence type="ECO:0000313" key="2">
    <source>
        <dbReference type="Proteomes" id="UP000184480"/>
    </source>
</evidence>
<dbReference type="InterPro" id="IPR006439">
    <property type="entry name" value="HAD-SF_hydro_IA"/>
</dbReference>
<dbReference type="Pfam" id="PF13419">
    <property type="entry name" value="HAD_2"/>
    <property type="match status" value="1"/>
</dbReference>
<dbReference type="InterPro" id="IPR051806">
    <property type="entry name" value="HAD-like_SPP"/>
</dbReference>
<dbReference type="SFLD" id="SFLDG01135">
    <property type="entry name" value="C1.5.6:_HAD__Beta-PGM__Phospha"/>
    <property type="match status" value="1"/>
</dbReference>
<accession>A0A1M4ZDB8</accession>
<dbReference type="SFLD" id="SFLDS00003">
    <property type="entry name" value="Haloacid_Dehalogenase"/>
    <property type="match status" value="1"/>
</dbReference>
<dbReference type="InterPro" id="IPR023214">
    <property type="entry name" value="HAD_sf"/>
</dbReference>
<proteinExistence type="predicted"/>
<name>A0A1M4ZDB8_9BACT</name>
<dbReference type="Gene3D" id="1.10.150.240">
    <property type="entry name" value="Putative phosphatase, domain 2"/>
    <property type="match status" value="1"/>
</dbReference>
<sequence>MKNITCALFDMDGVMIDTEPQYSVFWKQTGEKYKVGIANFETLIKGTTMPNILKKYFAHIPNRKINELITDHDRFEEHMSFPEIPGSIAFVQALKEQGIKVGLVTSSSDTKMDAVNKVRQFDKLFDTIVTASRVKIGKPNPECYLMAAKEIGIDPANCIVFEDSFAGLEAGNAAGMTTIGVATTHPANTLSGKCDKVINNFAGITWKDIIAD</sequence>
<dbReference type="InterPro" id="IPR036412">
    <property type="entry name" value="HAD-like_sf"/>
</dbReference>
<dbReference type="InterPro" id="IPR041492">
    <property type="entry name" value="HAD_2"/>
</dbReference>
<gene>
    <name evidence="1" type="ORF">SAMN05444362_10456</name>
</gene>
<dbReference type="PANTHER" id="PTHR43481">
    <property type="entry name" value="FRUCTOSE-1-PHOSPHATE PHOSPHATASE"/>
    <property type="match status" value="1"/>
</dbReference>
<reference evidence="2" key="1">
    <citation type="submission" date="2016-11" db="EMBL/GenBank/DDBJ databases">
        <authorList>
            <person name="Varghese N."/>
            <person name="Submissions S."/>
        </authorList>
    </citation>
    <scope>NUCLEOTIDE SEQUENCE [LARGE SCALE GENOMIC DNA]</scope>
    <source>
        <strain evidence="2">DSM 27370</strain>
    </source>
</reference>
<evidence type="ECO:0000313" key="1">
    <source>
        <dbReference type="EMBL" id="SHF16034.1"/>
    </source>
</evidence>
<dbReference type="AlphaFoldDB" id="A0A1M4ZDB8"/>
<dbReference type="STRING" id="1346286.SAMN05444362_10456"/>
<dbReference type="InterPro" id="IPR023198">
    <property type="entry name" value="PGP-like_dom2"/>
</dbReference>
<dbReference type="Proteomes" id="UP000184480">
    <property type="component" value="Unassembled WGS sequence"/>
</dbReference>
<organism evidence="1 2">
    <name type="scientific">Dysgonomonas macrotermitis</name>
    <dbReference type="NCBI Taxonomy" id="1346286"/>
    <lineage>
        <taxon>Bacteria</taxon>
        <taxon>Pseudomonadati</taxon>
        <taxon>Bacteroidota</taxon>
        <taxon>Bacteroidia</taxon>
        <taxon>Bacteroidales</taxon>
        <taxon>Dysgonomonadaceae</taxon>
        <taxon>Dysgonomonas</taxon>
    </lineage>
</organism>
<dbReference type="CDD" id="cd07505">
    <property type="entry name" value="HAD_BPGM-like"/>
    <property type="match status" value="1"/>
</dbReference>
<dbReference type="SUPFAM" id="SSF56784">
    <property type="entry name" value="HAD-like"/>
    <property type="match status" value="1"/>
</dbReference>
<dbReference type="GO" id="GO:0050308">
    <property type="term" value="F:sugar-phosphatase activity"/>
    <property type="evidence" value="ECO:0007669"/>
    <property type="project" value="TreeGrafter"/>
</dbReference>
<dbReference type="PRINTS" id="PR00413">
    <property type="entry name" value="HADHALOGNASE"/>
</dbReference>
<dbReference type="OrthoDB" id="9797743at2"/>
<dbReference type="RefSeq" id="WP_070808599.1">
    <property type="nucleotide sequence ID" value="NZ_BBXL01000013.1"/>
</dbReference>
<dbReference type="SFLD" id="SFLDG01129">
    <property type="entry name" value="C1.5:_HAD__Beta-PGM__Phosphata"/>
    <property type="match status" value="1"/>
</dbReference>
<keyword evidence="2" id="KW-1185">Reference proteome</keyword>
<dbReference type="Gene3D" id="3.40.50.1000">
    <property type="entry name" value="HAD superfamily/HAD-like"/>
    <property type="match status" value="1"/>
</dbReference>
<dbReference type="NCBIfam" id="TIGR01509">
    <property type="entry name" value="HAD-SF-IA-v3"/>
    <property type="match status" value="1"/>
</dbReference>